<dbReference type="SUPFAM" id="SSF51197">
    <property type="entry name" value="Clavaminate synthase-like"/>
    <property type="match status" value="2"/>
</dbReference>
<evidence type="ECO:0000259" key="5">
    <source>
        <dbReference type="PROSITE" id="PS51471"/>
    </source>
</evidence>
<feature type="domain" description="Fe2OG dioxygenase" evidence="5">
    <location>
        <begin position="315"/>
        <end position="415"/>
    </location>
</feature>
<dbReference type="GO" id="GO:0046872">
    <property type="term" value="F:metal ion binding"/>
    <property type="evidence" value="ECO:0007669"/>
    <property type="project" value="UniProtKB-KW"/>
</dbReference>
<comment type="similarity">
    <text evidence="1">Belongs to the iron/ascorbate-dependent oxidoreductase family.</text>
</comment>
<dbReference type="Pfam" id="PF03171">
    <property type="entry name" value="2OG-FeII_Oxy"/>
    <property type="match status" value="2"/>
</dbReference>
<keyword evidence="3" id="KW-0560">Oxidoreductase</keyword>
<dbReference type="GO" id="GO:0016491">
    <property type="term" value="F:oxidoreductase activity"/>
    <property type="evidence" value="ECO:0007669"/>
    <property type="project" value="UniProtKB-KW"/>
</dbReference>
<feature type="domain" description="Fe2OG dioxygenase" evidence="5">
    <location>
        <begin position="642"/>
        <end position="742"/>
    </location>
</feature>
<comment type="caution">
    <text evidence="6">The sequence shown here is derived from an EMBL/GenBank/DDBJ whole genome shotgun (WGS) entry which is preliminary data.</text>
</comment>
<dbReference type="InterPro" id="IPR044861">
    <property type="entry name" value="IPNS-like_FE2OG_OXY"/>
</dbReference>
<dbReference type="PROSITE" id="PS51471">
    <property type="entry name" value="FE2OG_OXY"/>
    <property type="match status" value="2"/>
</dbReference>
<keyword evidence="2" id="KW-0479">Metal-binding</keyword>
<accession>A0A9D3UTY7</accession>
<organism evidence="6 7">
    <name type="scientific">Gossypium stocksii</name>
    <dbReference type="NCBI Taxonomy" id="47602"/>
    <lineage>
        <taxon>Eukaryota</taxon>
        <taxon>Viridiplantae</taxon>
        <taxon>Streptophyta</taxon>
        <taxon>Embryophyta</taxon>
        <taxon>Tracheophyta</taxon>
        <taxon>Spermatophyta</taxon>
        <taxon>Magnoliopsida</taxon>
        <taxon>eudicotyledons</taxon>
        <taxon>Gunneridae</taxon>
        <taxon>Pentapetalae</taxon>
        <taxon>rosids</taxon>
        <taxon>malvids</taxon>
        <taxon>Malvales</taxon>
        <taxon>Malvaceae</taxon>
        <taxon>Malvoideae</taxon>
        <taxon>Gossypium</taxon>
    </lineage>
</organism>
<evidence type="ECO:0000256" key="4">
    <source>
        <dbReference type="ARBA" id="ARBA00023004"/>
    </source>
</evidence>
<dbReference type="InterPro" id="IPR005123">
    <property type="entry name" value="Oxoglu/Fe-dep_dioxygenase_dom"/>
</dbReference>
<reference evidence="6 7" key="1">
    <citation type="journal article" date="2021" name="Plant Biotechnol. J.">
        <title>Multi-omics assisted identification of the key and species-specific regulatory components of drought-tolerant mechanisms in Gossypium stocksii.</title>
        <authorList>
            <person name="Yu D."/>
            <person name="Ke L."/>
            <person name="Zhang D."/>
            <person name="Wu Y."/>
            <person name="Sun Y."/>
            <person name="Mei J."/>
            <person name="Sun J."/>
            <person name="Sun Y."/>
        </authorList>
    </citation>
    <scope>NUCLEOTIDE SEQUENCE [LARGE SCALE GENOMIC DNA]</scope>
    <source>
        <strain evidence="7">cv. E1</strain>
        <tissue evidence="6">Leaf</tissue>
    </source>
</reference>
<evidence type="ECO:0000313" key="7">
    <source>
        <dbReference type="Proteomes" id="UP000828251"/>
    </source>
</evidence>
<dbReference type="AlphaFoldDB" id="A0A9D3UTY7"/>
<proteinExistence type="inferred from homology"/>
<dbReference type="EMBL" id="JAIQCV010000010">
    <property type="protein sequence ID" value="KAH1057387.1"/>
    <property type="molecule type" value="Genomic_DNA"/>
</dbReference>
<evidence type="ECO:0000256" key="2">
    <source>
        <dbReference type="ARBA" id="ARBA00022723"/>
    </source>
</evidence>
<evidence type="ECO:0000313" key="6">
    <source>
        <dbReference type="EMBL" id="KAH1057387.1"/>
    </source>
</evidence>
<sequence>MRPPQVRHGHWSLATAAVTSVAGVVKKVPFSSLSSGESEFGVKIPRSGIYGKVNSVREPHLAILVKGGGKASSGALADVGARESILSPSFARAFIGDLILSVSIMCKAILKVMTMNSEVPKLGSSLLVSSVQELAKNPLKEVPPRYVRTDEDSPIISHTNPLPQVPVIDMQELSSEEELKQLHYACKEWGFFQLINHGVSPSLVEKMKMETQEFFNLPMEEKKKVWQKPDEVEGYGQAFVVSEEQKLNWGDMFYMITLPTYLRKPHLFPNLPLAFRETLEAYSVELKHLAMKLLEVMGKALGMDPNDLRVLFEEGHQGMRMNYYPPCPQPELAIGLNSHSDAVGLTILLQINDMEGLQIRKNGIWVPIKPLPNAFVINIGDIMEIVSNGIYRSIEHRATVNSVKERVSVATFYSPKLEVDMGPAPSLITPQTPPLFRRIGVADYFKGFFSRELRGKSYVDLAKNPLKEIPPRYVRTDEDSPIISRTNPLLQVPVVDMQKLSSKEELEQLHYACKEWGFFQLLNHGVSTSLVEKVKMEVQEFFNLPMEEKNKLWQKPDEIEGFGQAFVVSEEQKLNWGDMFYMITLPTYLRKPHLFPNLPSTLRETLEVYSVELKHLAMKLLEHMGKALGMDPNDMRVLFEEGLQAMRMNYYPPCPQPELAIGLSAHSDPVGLTILLQINEMEGLQVKKSGVWVPIIPLENAFVVNIGDITEIVSNGVYPSVEHRATVNSVKERLSIVTVYSPRLDGDLGPAPSLLSPQTPPLFKRIGVADYFKGLYTRELRGKSYVDYLRIQP</sequence>
<keyword evidence="7" id="KW-1185">Reference proteome</keyword>
<dbReference type="FunFam" id="2.60.120.330:FF:000001">
    <property type="entry name" value="Protein SRG1"/>
    <property type="match status" value="2"/>
</dbReference>
<dbReference type="InterPro" id="IPR050295">
    <property type="entry name" value="Plant_2OG-oxidoreductases"/>
</dbReference>
<evidence type="ECO:0000256" key="3">
    <source>
        <dbReference type="ARBA" id="ARBA00023002"/>
    </source>
</evidence>
<dbReference type="Proteomes" id="UP000828251">
    <property type="component" value="Unassembled WGS sequence"/>
</dbReference>
<gene>
    <name evidence="6" type="ORF">J1N35_035452</name>
</gene>
<dbReference type="PANTHER" id="PTHR47991">
    <property type="entry name" value="OXOGLUTARATE/IRON-DEPENDENT DIOXYGENASE"/>
    <property type="match status" value="1"/>
</dbReference>
<protein>
    <recommendedName>
        <fullName evidence="5">Fe2OG dioxygenase domain-containing protein</fullName>
    </recommendedName>
</protein>
<dbReference type="Pfam" id="PF14226">
    <property type="entry name" value="DIOX_N"/>
    <property type="match status" value="2"/>
</dbReference>
<evidence type="ECO:0000256" key="1">
    <source>
        <dbReference type="ARBA" id="ARBA00008056"/>
    </source>
</evidence>
<dbReference type="InterPro" id="IPR026992">
    <property type="entry name" value="DIOX_N"/>
</dbReference>
<keyword evidence="4" id="KW-0408">Iron</keyword>
<dbReference type="Gene3D" id="2.60.120.330">
    <property type="entry name" value="B-lactam Antibiotic, Isopenicillin N Synthase, Chain"/>
    <property type="match status" value="2"/>
</dbReference>
<name>A0A9D3UTY7_9ROSI</name>
<dbReference type="InterPro" id="IPR027443">
    <property type="entry name" value="IPNS-like_sf"/>
</dbReference>
<dbReference type="OrthoDB" id="288590at2759"/>